<evidence type="ECO:0000313" key="1">
    <source>
        <dbReference type="EMBL" id="UWP61063.1"/>
    </source>
</evidence>
<dbReference type="EMBL" id="CP102290">
    <property type="protein sequence ID" value="UWP61063.1"/>
    <property type="molecule type" value="Genomic_DNA"/>
</dbReference>
<evidence type="ECO:0000313" key="2">
    <source>
        <dbReference type="Proteomes" id="UP001060164"/>
    </source>
</evidence>
<proteinExistence type="predicted"/>
<name>A0ABY5VLN1_9FIRM</name>
<dbReference type="RefSeq" id="WP_044983472.1">
    <property type="nucleotide sequence ID" value="NZ_CABLBR010000028.1"/>
</dbReference>
<accession>A0ABY5VLN1</accession>
<keyword evidence="2" id="KW-1185">Reference proteome</keyword>
<dbReference type="Proteomes" id="UP001060164">
    <property type="component" value="Chromosome"/>
</dbReference>
<reference evidence="1" key="1">
    <citation type="journal article" date="2022" name="Cell">
        <title>Design, construction, and in vivo augmentation of a complex gut microbiome.</title>
        <authorList>
            <person name="Cheng A.G."/>
            <person name="Ho P.Y."/>
            <person name="Aranda-Diaz A."/>
            <person name="Jain S."/>
            <person name="Yu F.B."/>
            <person name="Meng X."/>
            <person name="Wang M."/>
            <person name="Iakiviak M."/>
            <person name="Nagashima K."/>
            <person name="Zhao A."/>
            <person name="Murugkar P."/>
            <person name="Patil A."/>
            <person name="Atabakhsh K."/>
            <person name="Weakley A."/>
            <person name="Yan J."/>
            <person name="Brumbaugh A.R."/>
            <person name="Higginbottom S."/>
            <person name="Dimas A."/>
            <person name="Shiver A.L."/>
            <person name="Deutschbauer A."/>
            <person name="Neff N."/>
            <person name="Sonnenburg J.L."/>
            <person name="Huang K.C."/>
            <person name="Fischbach M.A."/>
        </authorList>
    </citation>
    <scope>NUCLEOTIDE SEQUENCE</scope>
    <source>
        <strain evidence="1">DSM 19829</strain>
    </source>
</reference>
<organism evidence="1 2">
    <name type="scientific">Ruminococcus gauvreauii</name>
    <dbReference type="NCBI Taxonomy" id="438033"/>
    <lineage>
        <taxon>Bacteria</taxon>
        <taxon>Bacillati</taxon>
        <taxon>Bacillota</taxon>
        <taxon>Clostridia</taxon>
        <taxon>Eubacteriales</taxon>
        <taxon>Oscillospiraceae</taxon>
        <taxon>Ruminococcus</taxon>
    </lineage>
</organism>
<protein>
    <submittedName>
        <fullName evidence="1">Uncharacterized protein</fullName>
    </submittedName>
</protein>
<sequence>MTWREKCIPALIAAHVFLSPQHFSRFEEAFHMLKDRSFFNKGVCKYAFMAALDQEHYNEFKDIVEFMISEKAVTASYMIKRQKKILTCLYDANEKTICQLIIQFLEHPEQTPSESFILKLSSAWVPIGDSTLEASYVIDAL</sequence>
<gene>
    <name evidence="1" type="ORF">NQ502_08540</name>
</gene>